<dbReference type="Proteomes" id="UP000294508">
    <property type="component" value="Unassembled WGS sequence"/>
</dbReference>
<protein>
    <submittedName>
        <fullName evidence="8">Putative copper resistance protein D</fullName>
    </submittedName>
</protein>
<comment type="caution">
    <text evidence="8">The sequence shown here is derived from an EMBL/GenBank/DDBJ whole genome shotgun (WGS) entry which is preliminary data.</text>
</comment>
<dbReference type="GO" id="GO:0006825">
    <property type="term" value="P:copper ion transport"/>
    <property type="evidence" value="ECO:0007669"/>
    <property type="project" value="InterPro"/>
</dbReference>
<evidence type="ECO:0000256" key="1">
    <source>
        <dbReference type="ARBA" id="ARBA00004651"/>
    </source>
</evidence>
<proteinExistence type="predicted"/>
<feature type="transmembrane region" description="Helical" evidence="6">
    <location>
        <begin position="168"/>
        <end position="188"/>
    </location>
</feature>
<dbReference type="InterPro" id="IPR008457">
    <property type="entry name" value="Cu-R_CopD_dom"/>
</dbReference>
<dbReference type="EMBL" id="SLWN01000002">
    <property type="protein sequence ID" value="TCO34502.1"/>
    <property type="molecule type" value="Genomic_DNA"/>
</dbReference>
<evidence type="ECO:0000313" key="8">
    <source>
        <dbReference type="EMBL" id="TCO34502.1"/>
    </source>
</evidence>
<organism evidence="8 9">
    <name type="scientific">Kribbella steppae</name>
    <dbReference type="NCBI Taxonomy" id="2512223"/>
    <lineage>
        <taxon>Bacteria</taxon>
        <taxon>Bacillati</taxon>
        <taxon>Actinomycetota</taxon>
        <taxon>Actinomycetes</taxon>
        <taxon>Propionibacteriales</taxon>
        <taxon>Kribbellaceae</taxon>
        <taxon>Kribbella</taxon>
    </lineage>
</organism>
<feature type="domain" description="Copper resistance protein D" evidence="7">
    <location>
        <begin position="231"/>
        <end position="336"/>
    </location>
</feature>
<sequence>MDLAAPLVKVRRSAAALSAITTLSVAALVWAIVVTRPAPEPAMSITSPGILYTTPLARFVTNGSAIIAVGVTLFLLLLGAAGRREYETVSQRARVIGIAAGIAWVTATTTTWWLQAAAISQSGSKMPFAGMASYAVEVTSGTALALTVLAAVAYTLAMLTRTPSSWPLVCFGLGLVGLVAVPVTGHASQGNARWLTTPAITLHMCAVSLWVGGLALVTVLVAGNRSALSLVLPRFSTVAGGAIATVAVTGVLLAGPRLTKDVTPHLSVLLHALFETPAGWLVLGKLAGLTLLAATGGFIRQILLPAVRRKETVALATLATVELTVMAVTIAIATVLARPL</sequence>
<feature type="transmembrane region" description="Helical" evidence="6">
    <location>
        <begin position="55"/>
        <end position="81"/>
    </location>
</feature>
<dbReference type="RefSeq" id="WP_132208260.1">
    <property type="nucleotide sequence ID" value="NZ_SLWN01000002.1"/>
</dbReference>
<keyword evidence="5 6" id="KW-0472">Membrane</keyword>
<feature type="transmembrane region" description="Helical" evidence="6">
    <location>
        <begin position="312"/>
        <end position="337"/>
    </location>
</feature>
<feature type="transmembrane region" description="Helical" evidence="6">
    <location>
        <begin position="278"/>
        <end position="300"/>
    </location>
</feature>
<evidence type="ECO:0000256" key="3">
    <source>
        <dbReference type="ARBA" id="ARBA00022692"/>
    </source>
</evidence>
<accession>A0A4R2HT81</accession>
<evidence type="ECO:0000313" key="9">
    <source>
        <dbReference type="Proteomes" id="UP000294508"/>
    </source>
</evidence>
<dbReference type="PANTHER" id="PTHR34820:SF4">
    <property type="entry name" value="INNER MEMBRANE PROTEIN YEBZ"/>
    <property type="match status" value="1"/>
</dbReference>
<evidence type="ECO:0000259" key="7">
    <source>
        <dbReference type="Pfam" id="PF05425"/>
    </source>
</evidence>
<keyword evidence="3 6" id="KW-0812">Transmembrane</keyword>
<evidence type="ECO:0000256" key="4">
    <source>
        <dbReference type="ARBA" id="ARBA00022989"/>
    </source>
</evidence>
<keyword evidence="9" id="KW-1185">Reference proteome</keyword>
<dbReference type="InterPro" id="IPR032694">
    <property type="entry name" value="CopC/D"/>
</dbReference>
<keyword evidence="4 6" id="KW-1133">Transmembrane helix</keyword>
<keyword evidence="2" id="KW-1003">Cell membrane</keyword>
<dbReference type="AlphaFoldDB" id="A0A4R2HT81"/>
<feature type="transmembrane region" description="Helical" evidence="6">
    <location>
        <begin position="200"/>
        <end position="223"/>
    </location>
</feature>
<feature type="transmembrane region" description="Helical" evidence="6">
    <location>
        <begin position="134"/>
        <end position="156"/>
    </location>
</feature>
<feature type="transmembrane region" description="Helical" evidence="6">
    <location>
        <begin position="235"/>
        <end position="258"/>
    </location>
</feature>
<reference evidence="8 9" key="1">
    <citation type="journal article" date="2015" name="Stand. Genomic Sci.">
        <title>Genomic Encyclopedia of Bacterial and Archaeal Type Strains, Phase III: the genomes of soil and plant-associated and newly described type strains.</title>
        <authorList>
            <person name="Whitman W.B."/>
            <person name="Woyke T."/>
            <person name="Klenk H.P."/>
            <person name="Zhou Y."/>
            <person name="Lilburn T.G."/>
            <person name="Beck B.J."/>
            <person name="De Vos P."/>
            <person name="Vandamme P."/>
            <person name="Eisen J.A."/>
            <person name="Garrity G."/>
            <person name="Hugenholtz P."/>
            <person name="Kyrpides N.C."/>
        </authorList>
    </citation>
    <scope>NUCLEOTIDE SEQUENCE [LARGE SCALE GENOMIC DNA]</scope>
    <source>
        <strain evidence="8 9">VKM Ac-2572</strain>
    </source>
</reference>
<dbReference type="GO" id="GO:0005886">
    <property type="term" value="C:plasma membrane"/>
    <property type="evidence" value="ECO:0007669"/>
    <property type="project" value="UniProtKB-SubCell"/>
</dbReference>
<gene>
    <name evidence="8" type="ORF">EV652_102568</name>
</gene>
<dbReference type="OrthoDB" id="3518068at2"/>
<evidence type="ECO:0000256" key="5">
    <source>
        <dbReference type="ARBA" id="ARBA00023136"/>
    </source>
</evidence>
<evidence type="ECO:0000256" key="6">
    <source>
        <dbReference type="SAM" id="Phobius"/>
    </source>
</evidence>
<feature type="transmembrane region" description="Helical" evidence="6">
    <location>
        <begin position="93"/>
        <end position="114"/>
    </location>
</feature>
<dbReference type="Pfam" id="PF05425">
    <property type="entry name" value="CopD"/>
    <property type="match status" value="1"/>
</dbReference>
<comment type="subcellular location">
    <subcellularLocation>
        <location evidence="1">Cell membrane</location>
        <topology evidence="1">Multi-pass membrane protein</topology>
    </subcellularLocation>
</comment>
<name>A0A4R2HT81_9ACTN</name>
<evidence type="ECO:0000256" key="2">
    <source>
        <dbReference type="ARBA" id="ARBA00022475"/>
    </source>
</evidence>
<dbReference type="PANTHER" id="PTHR34820">
    <property type="entry name" value="INNER MEMBRANE PROTEIN YEBZ"/>
    <property type="match status" value="1"/>
</dbReference>